<dbReference type="AlphaFoldDB" id="A0A7G9T5Y7"/>
<keyword evidence="1" id="KW-0808">Transferase</keyword>
<proteinExistence type="predicted"/>
<accession>A0A7G9T5Y7</accession>
<name>A0A7G9T5Y7_9LACO</name>
<protein>
    <submittedName>
        <fullName evidence="1">Nucleoside 2-deoxyribosyltransferase</fullName>
    </submittedName>
</protein>
<evidence type="ECO:0000313" key="1">
    <source>
        <dbReference type="EMBL" id="QNN75512.1"/>
    </source>
</evidence>
<dbReference type="EMBL" id="CP060724">
    <property type="protein sequence ID" value="QNN75512.1"/>
    <property type="molecule type" value="Genomic_DNA"/>
</dbReference>
<dbReference type="RefSeq" id="WP_187529344.1">
    <property type="nucleotide sequence ID" value="NZ_CP060724.1"/>
</dbReference>
<evidence type="ECO:0000313" key="2">
    <source>
        <dbReference type="Proteomes" id="UP000515800"/>
    </source>
</evidence>
<reference evidence="1 2" key="1">
    <citation type="submission" date="2020-08" db="EMBL/GenBank/DDBJ databases">
        <title>Genome sequence of Weissella diestrammenae KACC 16890T.</title>
        <authorList>
            <person name="Hyun D.-W."/>
            <person name="Bae J.-W."/>
        </authorList>
    </citation>
    <scope>NUCLEOTIDE SEQUENCE [LARGE SCALE GENOMIC DNA]</scope>
    <source>
        <strain evidence="1 2">KACC 16890</strain>
    </source>
</reference>
<keyword evidence="2" id="KW-1185">Reference proteome</keyword>
<dbReference type="Pfam" id="PF05014">
    <property type="entry name" value="Nuc_deoxyrib_tr"/>
    <property type="match status" value="1"/>
</dbReference>
<dbReference type="SUPFAM" id="SSF52309">
    <property type="entry name" value="N-(deoxy)ribosyltransferase-like"/>
    <property type="match status" value="1"/>
</dbReference>
<sequence>MTKVYLAGPFFDDEQIARLERVEAALQANPTVESFYSPFRDSFDDYEFGSKAWAKVVFESDRQHLHDADVVVGIVDYDQDYVDPGTAWELGYAGMQGKKVVIFKEKEGGINIMISVPAHTFIRQADQLATYDFNVMPASEWDGPVF</sequence>
<organism evidence="1 2">
    <name type="scientific">Weissella diestrammenae</name>
    <dbReference type="NCBI Taxonomy" id="1162633"/>
    <lineage>
        <taxon>Bacteria</taxon>
        <taxon>Bacillati</taxon>
        <taxon>Bacillota</taxon>
        <taxon>Bacilli</taxon>
        <taxon>Lactobacillales</taxon>
        <taxon>Lactobacillaceae</taxon>
        <taxon>Weissella</taxon>
    </lineage>
</organism>
<dbReference type="Proteomes" id="UP000515800">
    <property type="component" value="Chromosome"/>
</dbReference>
<dbReference type="InterPro" id="IPR007710">
    <property type="entry name" value="Nucleoside_deoxyribTrfase"/>
</dbReference>
<dbReference type="KEGG" id="wdi:H9L19_00995"/>
<dbReference type="GO" id="GO:0016740">
    <property type="term" value="F:transferase activity"/>
    <property type="evidence" value="ECO:0007669"/>
    <property type="project" value="UniProtKB-KW"/>
</dbReference>
<dbReference type="Gene3D" id="3.40.50.450">
    <property type="match status" value="1"/>
</dbReference>
<gene>
    <name evidence="1" type="ORF">H9L19_00995</name>
</gene>